<reference evidence="1 2" key="1">
    <citation type="submission" date="2023-08" db="EMBL/GenBank/DDBJ databases">
        <title>Pseudoalteromonas haloplanktis LL1 genome.</title>
        <authorList>
            <person name="Wu S."/>
        </authorList>
    </citation>
    <scope>NUCLEOTIDE SEQUENCE [LARGE SCALE GENOMIC DNA]</scope>
    <source>
        <strain evidence="1 2">LL1</strain>
    </source>
</reference>
<sequence>MTKASKLKIQDTILNSIEVSLRDAFELTGVTYRQMPEYFLNVTVVQALCEEFPSLGYRLEIPVREVLTGFGLVSTHNDADLRIGGKFDIALISRKSKRVRHVIEVKRSISQKELLKEAKRIFTLATAEHGSKRLRTGYIVSVRRLKETDRSTKCDELLDKRLAYLEQKLGEAVNVSVRYQLLDAKPFGFDEHEKLLISVFSIST</sequence>
<gene>
    <name evidence="1" type="ORF">RC083_01865</name>
</gene>
<protein>
    <submittedName>
        <fullName evidence="1">Uncharacterized protein</fullName>
    </submittedName>
</protein>
<name>A0ABU1B6Z3_PSEHA</name>
<proteinExistence type="predicted"/>
<evidence type="ECO:0000313" key="1">
    <source>
        <dbReference type="EMBL" id="MDQ9090334.1"/>
    </source>
</evidence>
<keyword evidence="2" id="KW-1185">Reference proteome</keyword>
<dbReference type="EMBL" id="JAVIFY010000001">
    <property type="protein sequence ID" value="MDQ9090334.1"/>
    <property type="molecule type" value="Genomic_DNA"/>
</dbReference>
<evidence type="ECO:0000313" key="2">
    <source>
        <dbReference type="Proteomes" id="UP001226574"/>
    </source>
</evidence>
<dbReference type="RefSeq" id="WP_309038253.1">
    <property type="nucleotide sequence ID" value="NZ_JAVIFY010000001.1"/>
</dbReference>
<organism evidence="1 2">
    <name type="scientific">Pseudoalteromonas haloplanktis</name>
    <name type="common">Alteromonas haloplanktis</name>
    <dbReference type="NCBI Taxonomy" id="228"/>
    <lineage>
        <taxon>Bacteria</taxon>
        <taxon>Pseudomonadati</taxon>
        <taxon>Pseudomonadota</taxon>
        <taxon>Gammaproteobacteria</taxon>
        <taxon>Alteromonadales</taxon>
        <taxon>Pseudoalteromonadaceae</taxon>
        <taxon>Pseudoalteromonas</taxon>
    </lineage>
</organism>
<dbReference type="Proteomes" id="UP001226574">
    <property type="component" value="Unassembled WGS sequence"/>
</dbReference>
<accession>A0ABU1B6Z3</accession>
<comment type="caution">
    <text evidence="1">The sequence shown here is derived from an EMBL/GenBank/DDBJ whole genome shotgun (WGS) entry which is preliminary data.</text>
</comment>